<dbReference type="Pfam" id="PF00491">
    <property type="entry name" value="Arginase"/>
    <property type="match status" value="1"/>
</dbReference>
<dbReference type="GO" id="GO:0005829">
    <property type="term" value="C:cytosol"/>
    <property type="evidence" value="ECO:0007669"/>
    <property type="project" value="TreeGrafter"/>
</dbReference>
<dbReference type="CDD" id="cd09999">
    <property type="entry name" value="Arginase-like_1"/>
    <property type="match status" value="1"/>
</dbReference>
<keyword evidence="6" id="KW-1185">Reference proteome</keyword>
<dbReference type="PANTHER" id="PTHR43782">
    <property type="entry name" value="ARGINASE"/>
    <property type="match status" value="1"/>
</dbReference>
<evidence type="ECO:0000256" key="2">
    <source>
        <dbReference type="ARBA" id="ARBA00022801"/>
    </source>
</evidence>
<evidence type="ECO:0000313" key="6">
    <source>
        <dbReference type="Proteomes" id="UP000636458"/>
    </source>
</evidence>
<keyword evidence="3" id="KW-0464">Manganese</keyword>
<dbReference type="PANTHER" id="PTHR43782:SF3">
    <property type="entry name" value="ARGINASE"/>
    <property type="match status" value="1"/>
</dbReference>
<proteinExistence type="inferred from homology"/>
<dbReference type="AlphaFoldDB" id="A0A934SR50"/>
<dbReference type="GO" id="GO:0030145">
    <property type="term" value="F:manganese ion binding"/>
    <property type="evidence" value="ECO:0007669"/>
    <property type="project" value="TreeGrafter"/>
</dbReference>
<sequence>MRLIDGAEAIREDLPVSSTVRVDIPSGAGSDEGTPVQRLSSIVAVRDALLAEISMSTGLAITIGGDCGVELAPIGRAIETGDTAVLWLDAHPDLNTPASSPSGAFHGMVVRTLLGEGPDVATPSIPLDPRHLVLAGTRAFDEAEAEYAQSAGIGVIAPEDLDAAAVTESLVATGASRVYIHVDLDVLDPAFIDGVGFPEPFGVTLPQLLEVIAAAKAALPLAGAGVTEFAPAAPEAAVDDLGSILRIIGALAS</sequence>
<reference evidence="5" key="1">
    <citation type="submission" date="2021-01" db="EMBL/GenBank/DDBJ databases">
        <title>Lacisediminihabitans sp. nov. strain G11-30, isolated from Antarctic Soil.</title>
        <authorList>
            <person name="Li J."/>
        </authorList>
    </citation>
    <scope>NUCLEOTIDE SEQUENCE</scope>
    <source>
        <strain evidence="5">G11-30</strain>
    </source>
</reference>
<accession>A0A934SR50</accession>
<organism evidence="5 6">
    <name type="scientific">Lacisediminihabitans changchengi</name>
    <dbReference type="NCBI Taxonomy" id="2787634"/>
    <lineage>
        <taxon>Bacteria</taxon>
        <taxon>Bacillati</taxon>
        <taxon>Actinomycetota</taxon>
        <taxon>Actinomycetes</taxon>
        <taxon>Micrococcales</taxon>
        <taxon>Microbacteriaceae</taxon>
        <taxon>Lacisediminihabitans</taxon>
    </lineage>
</organism>
<dbReference type="SUPFAM" id="SSF52768">
    <property type="entry name" value="Arginase/deacetylase"/>
    <property type="match status" value="1"/>
</dbReference>
<protein>
    <submittedName>
        <fullName evidence="5">Arginase family protein</fullName>
    </submittedName>
</protein>
<evidence type="ECO:0000256" key="3">
    <source>
        <dbReference type="ARBA" id="ARBA00023211"/>
    </source>
</evidence>
<dbReference type="Gene3D" id="3.40.800.10">
    <property type="entry name" value="Ureohydrolase domain"/>
    <property type="match status" value="1"/>
</dbReference>
<name>A0A934SR50_9MICO</name>
<evidence type="ECO:0000256" key="4">
    <source>
        <dbReference type="PROSITE-ProRule" id="PRU00742"/>
    </source>
</evidence>
<keyword evidence="1" id="KW-0479">Metal-binding</keyword>
<dbReference type="GO" id="GO:0004053">
    <property type="term" value="F:arginase activity"/>
    <property type="evidence" value="ECO:0007669"/>
    <property type="project" value="TreeGrafter"/>
</dbReference>
<dbReference type="Proteomes" id="UP000636458">
    <property type="component" value="Unassembled WGS sequence"/>
</dbReference>
<evidence type="ECO:0000256" key="1">
    <source>
        <dbReference type="ARBA" id="ARBA00022723"/>
    </source>
</evidence>
<dbReference type="InterPro" id="IPR023696">
    <property type="entry name" value="Ureohydrolase_dom_sf"/>
</dbReference>
<evidence type="ECO:0000313" key="5">
    <source>
        <dbReference type="EMBL" id="MBK4347465.1"/>
    </source>
</evidence>
<keyword evidence="2" id="KW-0378">Hydrolase</keyword>
<gene>
    <name evidence="5" type="ORF">IV501_07455</name>
</gene>
<comment type="caution">
    <text evidence="5">The sequence shown here is derived from an EMBL/GenBank/DDBJ whole genome shotgun (WGS) entry which is preliminary data.</text>
</comment>
<comment type="similarity">
    <text evidence="4">Belongs to the arginase family.</text>
</comment>
<dbReference type="PROSITE" id="PS51409">
    <property type="entry name" value="ARGINASE_2"/>
    <property type="match status" value="1"/>
</dbReference>
<dbReference type="EMBL" id="JAEPES010000002">
    <property type="protein sequence ID" value="MBK4347465.1"/>
    <property type="molecule type" value="Genomic_DNA"/>
</dbReference>
<dbReference type="InterPro" id="IPR006035">
    <property type="entry name" value="Ureohydrolase"/>
</dbReference>